<evidence type="ECO:0000256" key="3">
    <source>
        <dbReference type="ARBA" id="ARBA00022448"/>
    </source>
</evidence>
<dbReference type="PANTHER" id="PTHR10791">
    <property type="entry name" value="RAG1-ACTIVATING PROTEIN 1"/>
    <property type="match status" value="1"/>
</dbReference>
<comment type="subcellular location">
    <subcellularLocation>
        <location evidence="1">Cell membrane</location>
        <topology evidence="1">Multi-pass membrane protein</topology>
    </subcellularLocation>
</comment>
<evidence type="ECO:0000256" key="1">
    <source>
        <dbReference type="ARBA" id="ARBA00004651"/>
    </source>
</evidence>
<organism evidence="12 13">
    <name type="scientific">Lactuca sativa</name>
    <name type="common">Garden lettuce</name>
    <dbReference type="NCBI Taxonomy" id="4236"/>
    <lineage>
        <taxon>Eukaryota</taxon>
        <taxon>Viridiplantae</taxon>
        <taxon>Streptophyta</taxon>
        <taxon>Embryophyta</taxon>
        <taxon>Tracheophyta</taxon>
        <taxon>Spermatophyta</taxon>
        <taxon>Magnoliopsida</taxon>
        <taxon>eudicotyledons</taxon>
        <taxon>Gunneridae</taxon>
        <taxon>Pentapetalae</taxon>
        <taxon>asterids</taxon>
        <taxon>campanulids</taxon>
        <taxon>Asterales</taxon>
        <taxon>Asteraceae</taxon>
        <taxon>Cichorioideae</taxon>
        <taxon>Cichorieae</taxon>
        <taxon>Lactucinae</taxon>
        <taxon>Lactuca</taxon>
    </lineage>
</organism>
<comment type="similarity">
    <text evidence="2 10">Belongs to the SWEET sugar transporter family.</text>
</comment>
<feature type="transmembrane region" description="Helical" evidence="10">
    <location>
        <begin position="159"/>
        <end position="179"/>
    </location>
</feature>
<feature type="transmembrane region" description="Helical" evidence="10">
    <location>
        <begin position="99"/>
        <end position="118"/>
    </location>
</feature>
<evidence type="ECO:0000256" key="5">
    <source>
        <dbReference type="ARBA" id="ARBA00022597"/>
    </source>
</evidence>
<keyword evidence="13" id="KW-1185">Reference proteome</keyword>
<feature type="transmembrane region" description="Helical" evidence="10">
    <location>
        <begin position="124"/>
        <end position="147"/>
    </location>
</feature>
<feature type="transmembrane region" description="Helical" evidence="10">
    <location>
        <begin position="40"/>
        <end position="58"/>
    </location>
</feature>
<dbReference type="GO" id="GO:0008643">
    <property type="term" value="P:carbohydrate transport"/>
    <property type="evidence" value="ECO:0000318"/>
    <property type="project" value="GO_Central"/>
</dbReference>
<dbReference type="InterPro" id="IPR004316">
    <property type="entry name" value="SWEET_rpt"/>
</dbReference>
<evidence type="ECO:0000256" key="10">
    <source>
        <dbReference type="RuleBase" id="RU910715"/>
    </source>
</evidence>
<dbReference type="EMBL" id="NBSK02000008">
    <property type="protein sequence ID" value="KAJ0192668.1"/>
    <property type="molecule type" value="Genomic_DNA"/>
</dbReference>
<feature type="region of interest" description="Disordered" evidence="11">
    <location>
        <begin position="238"/>
        <end position="261"/>
    </location>
</feature>
<gene>
    <name evidence="12" type="ORF">LSAT_V11C800447720</name>
</gene>
<keyword evidence="3 10" id="KW-0813">Transport</keyword>
<feature type="transmembrane region" description="Helical" evidence="10">
    <location>
        <begin position="185"/>
        <end position="206"/>
    </location>
</feature>
<evidence type="ECO:0000256" key="4">
    <source>
        <dbReference type="ARBA" id="ARBA00022475"/>
    </source>
</evidence>
<evidence type="ECO:0000256" key="7">
    <source>
        <dbReference type="ARBA" id="ARBA00022737"/>
    </source>
</evidence>
<evidence type="ECO:0000313" key="13">
    <source>
        <dbReference type="Proteomes" id="UP000235145"/>
    </source>
</evidence>
<dbReference type="Pfam" id="PF03083">
    <property type="entry name" value="MtN3_slv"/>
    <property type="match status" value="2"/>
</dbReference>
<dbReference type="PANTHER" id="PTHR10791:SF243">
    <property type="entry name" value="SWEET SUGAR TRANSPORTER-RELATED"/>
    <property type="match status" value="1"/>
</dbReference>
<keyword evidence="7" id="KW-0677">Repeat</keyword>
<evidence type="ECO:0000256" key="6">
    <source>
        <dbReference type="ARBA" id="ARBA00022692"/>
    </source>
</evidence>
<dbReference type="GO" id="GO:0005886">
    <property type="term" value="C:plasma membrane"/>
    <property type="evidence" value="ECO:0007669"/>
    <property type="project" value="UniProtKB-SubCell"/>
</dbReference>
<keyword evidence="5 10" id="KW-0762">Sugar transport</keyword>
<protein>
    <recommendedName>
        <fullName evidence="10">Bidirectional sugar transporter SWEET</fullName>
    </recommendedName>
</protein>
<evidence type="ECO:0000256" key="2">
    <source>
        <dbReference type="ARBA" id="ARBA00007809"/>
    </source>
</evidence>
<proteinExistence type="inferred from homology"/>
<keyword evidence="9 10" id="KW-0472">Membrane</keyword>
<evidence type="ECO:0000313" key="12">
    <source>
        <dbReference type="EMBL" id="KAJ0192668.1"/>
    </source>
</evidence>
<dbReference type="GO" id="GO:0016020">
    <property type="term" value="C:membrane"/>
    <property type="evidence" value="ECO:0000318"/>
    <property type="project" value="GO_Central"/>
</dbReference>
<sequence length="296" mass="32706">MLYACDDVTGNIVSTGVYFAPLPTFIQILKQKSTMGFQSLPYVVSMFSALLWMYYAFIKKGDTFLLITINALGSLVEFIYIIIFLVYATPSVKKHTIMVVSATMVLCIVISLGSFYFLEGVSRALVVGWICVGVSVCVFAAPLTIVFQVVKTKSIDFMPFPLSCFLTLSAMMWFAYGMFTSDLCVTVPNVLGFVLGIIQMSVYKYYKQNRRKVPGILEAKEKEHIININTSNSEVYPVDSGQSSATETEEEKNTTKGGGEVIEHNKCRPRATVDVEPCGVEVVTISVKPVLIICTA</sequence>
<dbReference type="AlphaFoldDB" id="A0A9R1UTK2"/>
<dbReference type="Proteomes" id="UP000235145">
    <property type="component" value="Unassembled WGS sequence"/>
</dbReference>
<dbReference type="FunFam" id="1.20.1280.290:FF:000003">
    <property type="entry name" value="Bidirectional sugar transporter SWEET"/>
    <property type="match status" value="1"/>
</dbReference>
<comment type="caution">
    <text evidence="12">The sequence shown here is derived from an EMBL/GenBank/DDBJ whole genome shotgun (WGS) entry which is preliminary data.</text>
</comment>
<dbReference type="Gene3D" id="1.20.1280.290">
    <property type="match status" value="2"/>
</dbReference>
<evidence type="ECO:0000256" key="11">
    <source>
        <dbReference type="SAM" id="MobiDB-lite"/>
    </source>
</evidence>
<dbReference type="FunFam" id="1.20.1280.290:FF:000001">
    <property type="entry name" value="Bidirectional sugar transporter SWEET"/>
    <property type="match status" value="1"/>
</dbReference>
<comment type="function">
    <text evidence="10">Mediates both low-affinity uptake and efflux of sugar across the membrane.</text>
</comment>
<dbReference type="InterPro" id="IPR047664">
    <property type="entry name" value="SWEET"/>
</dbReference>
<reference evidence="12 13" key="1">
    <citation type="journal article" date="2017" name="Nat. Commun.">
        <title>Genome assembly with in vitro proximity ligation data and whole-genome triplication in lettuce.</title>
        <authorList>
            <person name="Reyes-Chin-Wo S."/>
            <person name="Wang Z."/>
            <person name="Yang X."/>
            <person name="Kozik A."/>
            <person name="Arikit S."/>
            <person name="Song C."/>
            <person name="Xia L."/>
            <person name="Froenicke L."/>
            <person name="Lavelle D.O."/>
            <person name="Truco M.J."/>
            <person name="Xia R."/>
            <person name="Zhu S."/>
            <person name="Xu C."/>
            <person name="Xu H."/>
            <person name="Xu X."/>
            <person name="Cox K."/>
            <person name="Korf I."/>
            <person name="Meyers B.C."/>
            <person name="Michelmore R.W."/>
        </authorList>
    </citation>
    <scope>NUCLEOTIDE SEQUENCE [LARGE SCALE GENOMIC DNA]</scope>
    <source>
        <strain evidence="13">cv. Salinas</strain>
        <tissue evidence="12">Seedlings</tissue>
    </source>
</reference>
<keyword evidence="8 10" id="KW-1133">Transmembrane helix</keyword>
<feature type="transmembrane region" description="Helical" evidence="10">
    <location>
        <begin position="64"/>
        <end position="87"/>
    </location>
</feature>
<dbReference type="GO" id="GO:0051119">
    <property type="term" value="F:sugar transmembrane transporter activity"/>
    <property type="evidence" value="ECO:0000318"/>
    <property type="project" value="GO_Central"/>
</dbReference>
<evidence type="ECO:0000256" key="9">
    <source>
        <dbReference type="ARBA" id="ARBA00023136"/>
    </source>
</evidence>
<accession>A0A9R1UTK2</accession>
<evidence type="ECO:0000256" key="8">
    <source>
        <dbReference type="ARBA" id="ARBA00022989"/>
    </source>
</evidence>
<name>A0A9R1UTK2_LACSA</name>
<keyword evidence="4" id="KW-1003">Cell membrane</keyword>
<comment type="caution">
    <text evidence="10">Lacks conserved residue(s) required for the propagation of feature annotation.</text>
</comment>
<keyword evidence="6 10" id="KW-0812">Transmembrane</keyword>